<reference evidence="13" key="1">
    <citation type="journal article" date="2010" name="Stand. Genomic Sci.">
        <title>Complete genome sequence of Syntrophothermus lipocalidus type strain (TGB-C1T).</title>
        <authorList>
            <consortium name="US DOE Joint Genome Institute (JGI-PGF)"/>
            <person name="Djao O."/>
            <person name="Zhang X."/>
            <person name="Lucas S."/>
            <person name="Lapidus A."/>
            <person name="Glavina Del Rio T."/>
            <person name="Nolan M."/>
            <person name="Tice H."/>
            <person name="Cheng J."/>
            <person name="Han C."/>
            <person name="Tapia R."/>
            <person name="Goodwin L."/>
            <person name="Pitluck S."/>
            <person name="Liolios K."/>
            <person name="Ivanova N."/>
            <person name="Mavromatis K."/>
            <person name="Mikhailova N."/>
            <person name="Ovchinnikova G."/>
            <person name="Pati A."/>
            <person name="Brambilla E."/>
            <person name="Chen A."/>
            <person name="Palaniappan K."/>
            <person name="Land M."/>
            <person name="Hauser L."/>
            <person name="Chang Y."/>
            <person name="Jeffries C."/>
            <person name="Rohde M."/>
            <person name="Sikorski J."/>
            <person name="Spring S."/>
            <person name="Goker M."/>
            <person name="Detter J."/>
            <person name="Woyke T."/>
            <person name="Bristow J."/>
            <person name="Eisen J."/>
            <person name="Markowitz V."/>
            <person name="Hugenholtz P."/>
            <person name="Kyrpides N."/>
            <person name="Klenk H."/>
        </authorList>
    </citation>
    <scope>NUCLEOTIDE SEQUENCE [LARGE SCALE GENOMIC DNA]</scope>
    <source>
        <strain evidence="13">DSM 12680 / TGB-C1</strain>
    </source>
</reference>
<dbReference type="PANTHER" id="PTHR30034:SF6">
    <property type="entry name" value="YOP PROTEINS TRANSLOCATION PROTEIN Q"/>
    <property type="match status" value="1"/>
</dbReference>
<proteinExistence type="inferred from homology"/>
<keyword evidence="13" id="KW-1185">Reference proteome</keyword>
<evidence type="ECO:0000313" key="12">
    <source>
        <dbReference type="EMBL" id="ADI01744.1"/>
    </source>
</evidence>
<dbReference type="AlphaFoldDB" id="D7CM09"/>
<dbReference type="InterPro" id="IPR028976">
    <property type="entry name" value="CheC-like_sf"/>
</dbReference>
<dbReference type="NCBIfam" id="TIGR01397">
    <property type="entry name" value="fliM_switch"/>
    <property type="match status" value="1"/>
</dbReference>
<dbReference type="EMBL" id="CP002048">
    <property type="protein sequence ID" value="ADI01744.1"/>
    <property type="molecule type" value="Genomic_DNA"/>
</dbReference>
<dbReference type="RefSeq" id="WP_013175146.1">
    <property type="nucleotide sequence ID" value="NC_014220.1"/>
</dbReference>
<dbReference type="GO" id="GO:0071978">
    <property type="term" value="P:bacterial-type flagellum-dependent swarming motility"/>
    <property type="evidence" value="ECO:0007669"/>
    <property type="project" value="TreeGrafter"/>
</dbReference>
<organism evidence="12 13">
    <name type="scientific">Syntrophothermus lipocalidus (strain DSM 12680 / TGB-C1)</name>
    <dbReference type="NCBI Taxonomy" id="643648"/>
    <lineage>
        <taxon>Bacteria</taxon>
        <taxon>Bacillati</taxon>
        <taxon>Bacillota</taxon>
        <taxon>Clostridia</taxon>
        <taxon>Eubacteriales</taxon>
        <taxon>Syntrophomonadaceae</taxon>
        <taxon>Syntrophothermus</taxon>
    </lineage>
</organism>
<keyword evidence="7" id="KW-0283">Flagellar rotation</keyword>
<dbReference type="GO" id="GO:0005886">
    <property type="term" value="C:plasma membrane"/>
    <property type="evidence" value="ECO:0007669"/>
    <property type="project" value="UniProtKB-SubCell"/>
</dbReference>
<evidence type="ECO:0000256" key="6">
    <source>
        <dbReference type="ARBA" id="ARBA00022500"/>
    </source>
</evidence>
<dbReference type="GO" id="GO:0003774">
    <property type="term" value="F:cytoskeletal motor activity"/>
    <property type="evidence" value="ECO:0007669"/>
    <property type="project" value="InterPro"/>
</dbReference>
<dbReference type="PANTHER" id="PTHR30034">
    <property type="entry name" value="FLAGELLAR MOTOR SWITCH PROTEIN FLIM"/>
    <property type="match status" value="1"/>
</dbReference>
<dbReference type="InterPro" id="IPR001543">
    <property type="entry name" value="FliN-like_C"/>
</dbReference>
<dbReference type="PIRSF" id="PIRSF002888">
    <property type="entry name" value="FliM"/>
    <property type="match status" value="1"/>
</dbReference>
<evidence type="ECO:0000313" key="13">
    <source>
        <dbReference type="Proteomes" id="UP000000378"/>
    </source>
</evidence>
<keyword evidence="8" id="KW-0472">Membrane</keyword>
<gene>
    <name evidence="12" type="ordered locus">Slip_0965</name>
</gene>
<reference evidence="12 13" key="2">
    <citation type="journal article" date="2010" name="Stand. Genomic Sci.">
        <title>Complete genome sequence of Syntrophothermus lipocalidus type strain (TGB-C1).</title>
        <authorList>
            <person name="Djao O.D."/>
            <person name="Zhang X."/>
            <person name="Lucas S."/>
            <person name="Lapidus A."/>
            <person name="Del Rio T.G."/>
            <person name="Nolan M."/>
            <person name="Tice H."/>
            <person name="Cheng J.F."/>
            <person name="Han C."/>
            <person name="Tapia R."/>
            <person name="Goodwin L."/>
            <person name="Pitluck S."/>
            <person name="Liolios K."/>
            <person name="Ivanova N."/>
            <person name="Mavromatis K."/>
            <person name="Mikhailova N."/>
            <person name="Ovchinnikova G."/>
            <person name="Pati A."/>
            <person name="Brambilla E."/>
            <person name="Chen A."/>
            <person name="Palaniappan K."/>
            <person name="Land M."/>
            <person name="Hauser L."/>
            <person name="Chang Y.J."/>
            <person name="Jeffries C.D."/>
            <person name="Rohde M."/>
            <person name="Sikorski J."/>
            <person name="Spring S."/>
            <person name="Goker M."/>
            <person name="Detter J.C."/>
            <person name="Woyke T."/>
            <person name="Bristow J."/>
            <person name="Eisen J.A."/>
            <person name="Markowitz V."/>
            <person name="Hugenholtz P."/>
            <person name="Kyrpides N.C."/>
            <person name="Klenk H.P."/>
        </authorList>
    </citation>
    <scope>NUCLEOTIDE SEQUENCE [LARGE SCALE GENOMIC DNA]</scope>
    <source>
        <strain evidence="13">DSM 12680 / TGB-C1</strain>
    </source>
</reference>
<evidence type="ECO:0000256" key="9">
    <source>
        <dbReference type="ARBA" id="ARBA00023143"/>
    </source>
</evidence>
<dbReference type="InterPro" id="IPR036429">
    <property type="entry name" value="SpoA-like_sf"/>
</dbReference>
<dbReference type="SUPFAM" id="SSF101801">
    <property type="entry name" value="Surface presentation of antigens (SPOA)"/>
    <property type="match status" value="1"/>
</dbReference>
<dbReference type="Pfam" id="PF01052">
    <property type="entry name" value="FliMN_C"/>
    <property type="match status" value="1"/>
</dbReference>
<accession>D7CM09</accession>
<keyword evidence="9" id="KW-0975">Bacterial flagellum</keyword>
<name>D7CM09_SYNLT</name>
<evidence type="ECO:0000256" key="8">
    <source>
        <dbReference type="ARBA" id="ARBA00023136"/>
    </source>
</evidence>
<evidence type="ECO:0000256" key="2">
    <source>
        <dbReference type="ARBA" id="ARBA00004202"/>
    </source>
</evidence>
<keyword evidence="6" id="KW-0145">Chemotaxis</keyword>
<comment type="subcellular location">
    <subcellularLocation>
        <location evidence="1">Bacterial flagellum basal body</location>
    </subcellularLocation>
    <subcellularLocation>
        <location evidence="2">Cell membrane</location>
        <topology evidence="2">Peripheral membrane protein</topology>
    </subcellularLocation>
</comment>
<dbReference type="PRINTS" id="PR00955">
    <property type="entry name" value="FLGMOTORFLIM"/>
</dbReference>
<keyword evidence="12" id="KW-0966">Cell projection</keyword>
<evidence type="ECO:0000256" key="5">
    <source>
        <dbReference type="ARBA" id="ARBA00022475"/>
    </source>
</evidence>
<dbReference type="GO" id="GO:0050918">
    <property type="term" value="P:positive chemotaxis"/>
    <property type="evidence" value="ECO:0007669"/>
    <property type="project" value="TreeGrafter"/>
</dbReference>
<evidence type="ECO:0000256" key="4">
    <source>
        <dbReference type="ARBA" id="ARBA00021898"/>
    </source>
</evidence>
<dbReference type="Gene3D" id="2.30.330.10">
    <property type="entry name" value="SpoA-like"/>
    <property type="match status" value="1"/>
</dbReference>
<evidence type="ECO:0000256" key="10">
    <source>
        <dbReference type="NCBIfam" id="TIGR01397"/>
    </source>
</evidence>
<dbReference type="OrthoDB" id="9806941at2"/>
<dbReference type="CDD" id="cd17908">
    <property type="entry name" value="FliM"/>
    <property type="match status" value="1"/>
</dbReference>
<dbReference type="KEGG" id="slp:Slip_0965"/>
<dbReference type="SUPFAM" id="SSF103039">
    <property type="entry name" value="CheC-like"/>
    <property type="match status" value="1"/>
</dbReference>
<evidence type="ECO:0000259" key="11">
    <source>
        <dbReference type="Pfam" id="PF01052"/>
    </source>
</evidence>
<keyword evidence="12" id="KW-0282">Flagellum</keyword>
<dbReference type="InterPro" id="IPR001689">
    <property type="entry name" value="Flag_FliM"/>
</dbReference>
<dbReference type="STRING" id="643648.Slip_0965"/>
<comment type="similarity">
    <text evidence="3">Belongs to the FliM family.</text>
</comment>
<dbReference type="GO" id="GO:0009425">
    <property type="term" value="C:bacterial-type flagellum basal body"/>
    <property type="evidence" value="ECO:0007669"/>
    <property type="project" value="UniProtKB-SubCell"/>
</dbReference>
<evidence type="ECO:0000256" key="7">
    <source>
        <dbReference type="ARBA" id="ARBA00022779"/>
    </source>
</evidence>
<dbReference type="HOGENOM" id="CLU_052646_0_0_9"/>
<evidence type="ECO:0000256" key="3">
    <source>
        <dbReference type="ARBA" id="ARBA00011049"/>
    </source>
</evidence>
<protein>
    <recommendedName>
        <fullName evidence="4 10">Flagellar motor switch protein FliM</fullName>
    </recommendedName>
</protein>
<dbReference type="Proteomes" id="UP000000378">
    <property type="component" value="Chromosome"/>
</dbReference>
<keyword evidence="5" id="KW-1003">Cell membrane</keyword>
<sequence>MSDILSQEEIDALLAALSRGEVDADSLRQEQTKKKIRLYDFRRPNKFSKDQLHTLQVIFENYSRSVSTYLSAQLRAAVQIDVLSVEQLTYDEFMRSLPNPTIMCVFSLQPLEGSAIMEINPNLGFAMLDRILGGPGLPPERIRPLTEIEITLIERLAQRMLSYLEEPWSGIIELQPVMDRIESNPQFTQIVSPSEMVVIISLESKIGDVLSLINICIPFLVLESITGKLNVNYYYSSSVKERSKDSALVLKNRIENAMVPVKILIGSTVITVRELLELAPGDVIPLERRLDEDLEVVIGQKPKFRGKPGVVGNRLALKITEIVSEVDDDA</sequence>
<dbReference type="Gene3D" id="3.40.1550.10">
    <property type="entry name" value="CheC-like"/>
    <property type="match status" value="1"/>
</dbReference>
<dbReference type="Pfam" id="PF02154">
    <property type="entry name" value="FliM"/>
    <property type="match status" value="1"/>
</dbReference>
<evidence type="ECO:0000256" key="1">
    <source>
        <dbReference type="ARBA" id="ARBA00004117"/>
    </source>
</evidence>
<keyword evidence="12" id="KW-0969">Cilium</keyword>
<feature type="domain" description="Flagellar motor switch protein FliN-like C-terminal" evidence="11">
    <location>
        <begin position="253"/>
        <end position="323"/>
    </location>
</feature>
<dbReference type="eggNOG" id="COG1868">
    <property type="taxonomic scope" value="Bacteria"/>
</dbReference>